<dbReference type="EMBL" id="SWFS01000331">
    <property type="protein sequence ID" value="KAA8909896.1"/>
    <property type="molecule type" value="Genomic_DNA"/>
</dbReference>
<keyword evidence="6 7" id="KW-0539">Nucleus</keyword>
<dbReference type="PANTHER" id="PTHR16140:SF0">
    <property type="entry name" value="NON-STRUCTURAL MAINTENANCE OF CHROMOSOMES ELEMENT 4"/>
    <property type="match status" value="1"/>
</dbReference>
<keyword evidence="5 7" id="KW-0234">DNA repair</keyword>
<dbReference type="GO" id="GO:0006281">
    <property type="term" value="P:DNA repair"/>
    <property type="evidence" value="ECO:0007669"/>
    <property type="project" value="UniProtKB-UniRule"/>
</dbReference>
<dbReference type="OrthoDB" id="361242at2759"/>
<comment type="subunit">
    <text evidence="7">Component of the SMC5-SMC6 complex.</text>
</comment>
<comment type="caution">
    <text evidence="10">The sequence shown here is derived from an EMBL/GenBank/DDBJ whole genome shotgun (WGS) entry which is preliminary data.</text>
</comment>
<protein>
    <recommendedName>
        <fullName evidence="7">Non-structural maintenance of chromosomes element 4</fullName>
    </recommendedName>
</protein>
<evidence type="ECO:0000313" key="10">
    <source>
        <dbReference type="EMBL" id="KAA8909896.1"/>
    </source>
</evidence>
<comment type="subcellular location">
    <subcellularLocation>
        <location evidence="1 7">Nucleus</location>
    </subcellularLocation>
</comment>
<dbReference type="Proteomes" id="UP000761534">
    <property type="component" value="Unassembled WGS sequence"/>
</dbReference>
<dbReference type="InterPro" id="IPR027786">
    <property type="entry name" value="Nse4/EID"/>
</dbReference>
<sequence length="308" mass="34750">MPEDNEVKKHSDRSSRKIQEFYHSLNDGLTVAKDKDKDARGQAISQVVGEADKILPLLDRPAEVRDDAQLMYESSRMSESIIRQANIRADTEFDIKTVLPKLKENFFPSGTKPNEAFKTLGKQFYKVSKRAPAVSFMMGPIYITKKPVTKKPRGEVLRIDHNTQKSAQQLESSDIQQGANQSTETIKDIYLRLDNQVKQDGPISLYQLVLNPESFAQSVENLFFASFLVRDGKVSIAPDEDGVPIVSTQDLTNVSGTANGESSSSKKGDRRQVVVNLDEESYEELIKLFEIEEPFIPTRHYNEDGSFR</sequence>
<feature type="region of interest" description="Disordered" evidence="8">
    <location>
        <begin position="252"/>
        <end position="272"/>
    </location>
</feature>
<keyword evidence="4 7" id="KW-0233">DNA recombination</keyword>
<keyword evidence="3 7" id="KW-0227">DNA damage</keyword>
<keyword evidence="11" id="KW-1185">Reference proteome</keyword>
<evidence type="ECO:0000256" key="3">
    <source>
        <dbReference type="ARBA" id="ARBA00022763"/>
    </source>
</evidence>
<evidence type="ECO:0000256" key="5">
    <source>
        <dbReference type="ARBA" id="ARBA00023204"/>
    </source>
</evidence>
<dbReference type="GO" id="GO:0006310">
    <property type="term" value="P:DNA recombination"/>
    <property type="evidence" value="ECO:0007669"/>
    <property type="project" value="UniProtKB-UniRule"/>
</dbReference>
<evidence type="ECO:0000256" key="8">
    <source>
        <dbReference type="SAM" id="MobiDB-lite"/>
    </source>
</evidence>
<reference evidence="10" key="1">
    <citation type="journal article" date="2019" name="G3 (Bethesda)">
        <title>Genome Assemblies of Two Rare Opportunistic Yeast Pathogens: Diutina rugosa (syn. Candida rugosa) and Trichomonascus ciferrii (syn. Candida ciferrii).</title>
        <authorList>
            <person name="Mixao V."/>
            <person name="Saus E."/>
            <person name="Hansen A.P."/>
            <person name="Lass-Florl C."/>
            <person name="Gabaldon T."/>
        </authorList>
    </citation>
    <scope>NUCLEOTIDE SEQUENCE</scope>
    <source>
        <strain evidence="10">CBS 4856</strain>
    </source>
</reference>
<evidence type="ECO:0000256" key="7">
    <source>
        <dbReference type="RuleBase" id="RU365071"/>
    </source>
</evidence>
<evidence type="ECO:0000259" key="9">
    <source>
        <dbReference type="Pfam" id="PF08743"/>
    </source>
</evidence>
<dbReference type="GO" id="GO:0030915">
    <property type="term" value="C:Smc5-Smc6 complex"/>
    <property type="evidence" value="ECO:0007669"/>
    <property type="project" value="UniProtKB-UniRule"/>
</dbReference>
<dbReference type="PANTHER" id="PTHR16140">
    <property type="entry name" value="NON-STRUCTURAL MAINTENANCE OF CHROMOSOMES ELEMENT 4"/>
    <property type="match status" value="1"/>
</dbReference>
<dbReference type="GO" id="GO:0005634">
    <property type="term" value="C:nucleus"/>
    <property type="evidence" value="ECO:0007669"/>
    <property type="project" value="UniProtKB-SubCell"/>
</dbReference>
<evidence type="ECO:0000313" key="11">
    <source>
        <dbReference type="Proteomes" id="UP000761534"/>
    </source>
</evidence>
<organism evidence="10 11">
    <name type="scientific">Trichomonascus ciferrii</name>
    <dbReference type="NCBI Taxonomy" id="44093"/>
    <lineage>
        <taxon>Eukaryota</taxon>
        <taxon>Fungi</taxon>
        <taxon>Dikarya</taxon>
        <taxon>Ascomycota</taxon>
        <taxon>Saccharomycotina</taxon>
        <taxon>Dipodascomycetes</taxon>
        <taxon>Dipodascales</taxon>
        <taxon>Trichomonascaceae</taxon>
        <taxon>Trichomonascus</taxon>
        <taxon>Trichomonascus ciferrii complex</taxon>
    </lineage>
</organism>
<comment type="similarity">
    <text evidence="2 7">Belongs to the NSE4 family.</text>
</comment>
<accession>A0A642V1A2</accession>
<gene>
    <name evidence="10" type="ORF">TRICI_004333</name>
</gene>
<evidence type="ECO:0000256" key="4">
    <source>
        <dbReference type="ARBA" id="ARBA00023172"/>
    </source>
</evidence>
<dbReference type="InterPro" id="IPR014854">
    <property type="entry name" value="Nse4_C"/>
</dbReference>
<comment type="function">
    <text evidence="7">Component of the SMC5-SMC6 complex, that promotes sister chromatid alignment after DNA damage and facilitates double-stranded DNA breaks (DSBs) repair via homologous recombination between sister chromatids.</text>
</comment>
<proteinExistence type="inferred from homology"/>
<evidence type="ECO:0000256" key="6">
    <source>
        <dbReference type="ARBA" id="ARBA00023242"/>
    </source>
</evidence>
<dbReference type="Pfam" id="PF08743">
    <property type="entry name" value="Nse4_C"/>
    <property type="match status" value="1"/>
</dbReference>
<dbReference type="AlphaFoldDB" id="A0A642V1A2"/>
<name>A0A642V1A2_9ASCO</name>
<evidence type="ECO:0000256" key="2">
    <source>
        <dbReference type="ARBA" id="ARBA00008997"/>
    </source>
</evidence>
<dbReference type="VEuPathDB" id="FungiDB:TRICI_004333"/>
<feature type="compositionally biased region" description="Polar residues" evidence="8">
    <location>
        <begin position="252"/>
        <end position="263"/>
    </location>
</feature>
<feature type="domain" description="Non-structural maintenance of chromosome element 4 C-terminal" evidence="9">
    <location>
        <begin position="202"/>
        <end position="296"/>
    </location>
</feature>
<evidence type="ECO:0000256" key="1">
    <source>
        <dbReference type="ARBA" id="ARBA00004123"/>
    </source>
</evidence>